<keyword evidence="2" id="KW-0472">Membrane</keyword>
<dbReference type="Proteomes" id="UP000722485">
    <property type="component" value="Unassembled WGS sequence"/>
</dbReference>
<sequence>METKTLWHLPATALPEPASVVGPTFVTIWLFSSGALAYVFYYFLNKPSPTWPEFKSIALGSGLLSFWYLGITIDRWIHYDTLKVAFGYILFIPVWEFFHVLSTIFILWGTYAIVWKELDGRFTEKQQKICWLAAKVAILVVCMVSLFYTILYLALSIIWMEFVSLNTIADVATKRTQLELSMAALFFGFSLLTAGTAAVAIIWGSTKIDGKTRVVLFLATILLLARSIAQFALVAQAYGKKYTRQDRLLAKDISYGLLSTMYLLTMAFHAWSISTGFDKGSNDARLVQSDIRKHILTKLQTDTKHGRQQSLPFEELLLNVSESLDAILSQRPQSSSSTLNLDQKREVAMEYIRHLRDIYGELDPKDGRDFNSLGSRNSSAFSSIFGGRSMAGGRRTVSNPEVRSAMTPGGVSHVRSREMPNRFTPRMYPPVPEDR</sequence>
<name>A0A9P5HPV1_9HYPO</name>
<evidence type="ECO:0000313" key="3">
    <source>
        <dbReference type="EMBL" id="KAF7556184.1"/>
    </source>
</evidence>
<dbReference type="AlphaFoldDB" id="A0A9P5HPV1"/>
<keyword evidence="4" id="KW-1185">Reference proteome</keyword>
<feature type="transmembrane region" description="Helical" evidence="2">
    <location>
        <begin position="253"/>
        <end position="271"/>
    </location>
</feature>
<organism evidence="3 4">
    <name type="scientific">Cylindrodendrum hubeiense</name>
    <dbReference type="NCBI Taxonomy" id="595255"/>
    <lineage>
        <taxon>Eukaryota</taxon>
        <taxon>Fungi</taxon>
        <taxon>Dikarya</taxon>
        <taxon>Ascomycota</taxon>
        <taxon>Pezizomycotina</taxon>
        <taxon>Sordariomycetes</taxon>
        <taxon>Hypocreomycetidae</taxon>
        <taxon>Hypocreales</taxon>
        <taxon>Nectriaceae</taxon>
        <taxon>Cylindrodendrum</taxon>
    </lineage>
</organism>
<reference evidence="3" key="1">
    <citation type="submission" date="2020-03" db="EMBL/GenBank/DDBJ databases">
        <title>Draft Genome Sequence of Cylindrodendrum hubeiense.</title>
        <authorList>
            <person name="Buettner E."/>
            <person name="Kellner H."/>
        </authorList>
    </citation>
    <scope>NUCLEOTIDE SEQUENCE</scope>
    <source>
        <strain evidence="3">IHI 201604</strain>
    </source>
</reference>
<evidence type="ECO:0000256" key="2">
    <source>
        <dbReference type="SAM" id="Phobius"/>
    </source>
</evidence>
<feature type="transmembrane region" description="Helical" evidence="2">
    <location>
        <begin position="20"/>
        <end position="44"/>
    </location>
</feature>
<feature type="transmembrane region" description="Helical" evidence="2">
    <location>
        <begin position="97"/>
        <end position="115"/>
    </location>
</feature>
<feature type="transmembrane region" description="Helical" evidence="2">
    <location>
        <begin position="180"/>
        <end position="202"/>
    </location>
</feature>
<dbReference type="EMBL" id="JAANBB010000014">
    <property type="protein sequence ID" value="KAF7556184.1"/>
    <property type="molecule type" value="Genomic_DNA"/>
</dbReference>
<protein>
    <submittedName>
        <fullName evidence="3">Uncharacterized protein</fullName>
    </submittedName>
</protein>
<keyword evidence="2" id="KW-1133">Transmembrane helix</keyword>
<feature type="region of interest" description="Disordered" evidence="1">
    <location>
        <begin position="391"/>
        <end position="435"/>
    </location>
</feature>
<feature type="transmembrane region" description="Helical" evidence="2">
    <location>
        <begin position="56"/>
        <end position="77"/>
    </location>
</feature>
<feature type="transmembrane region" description="Helical" evidence="2">
    <location>
        <begin position="136"/>
        <end position="160"/>
    </location>
</feature>
<evidence type="ECO:0000313" key="4">
    <source>
        <dbReference type="Proteomes" id="UP000722485"/>
    </source>
</evidence>
<keyword evidence="2" id="KW-0812">Transmembrane</keyword>
<gene>
    <name evidence="3" type="ORF">G7Z17_g1669</name>
</gene>
<proteinExistence type="predicted"/>
<feature type="transmembrane region" description="Helical" evidence="2">
    <location>
        <begin position="214"/>
        <end position="233"/>
    </location>
</feature>
<dbReference type="OrthoDB" id="5243009at2759"/>
<comment type="caution">
    <text evidence="3">The sequence shown here is derived from an EMBL/GenBank/DDBJ whole genome shotgun (WGS) entry which is preliminary data.</text>
</comment>
<evidence type="ECO:0000256" key="1">
    <source>
        <dbReference type="SAM" id="MobiDB-lite"/>
    </source>
</evidence>
<accession>A0A9P5HPV1</accession>